<keyword evidence="2" id="KW-0808">Transferase</keyword>
<dbReference type="SUPFAM" id="SSF53613">
    <property type="entry name" value="Ribokinase-like"/>
    <property type="match status" value="1"/>
</dbReference>
<name>A0AAE4AWJ7_9ACTN</name>
<protein>
    <submittedName>
        <fullName evidence="2">Fructose-1-phosphate kinase PfkB-like protein</fullName>
    </submittedName>
</protein>
<reference evidence="2 3" key="1">
    <citation type="submission" date="2023-07" db="EMBL/GenBank/DDBJ databases">
        <title>Sequencing the genomes of 1000 actinobacteria strains.</title>
        <authorList>
            <person name="Klenk H.-P."/>
        </authorList>
    </citation>
    <scope>NUCLEOTIDE SEQUENCE [LARGE SCALE GENOMIC DNA]</scope>
    <source>
        <strain evidence="2 3">DSM 44709</strain>
    </source>
</reference>
<dbReference type="RefSeq" id="WP_307237338.1">
    <property type="nucleotide sequence ID" value="NZ_JAUSUZ010000001.1"/>
</dbReference>
<dbReference type="Proteomes" id="UP001240236">
    <property type="component" value="Unassembled WGS sequence"/>
</dbReference>
<evidence type="ECO:0000313" key="3">
    <source>
        <dbReference type="Proteomes" id="UP001240236"/>
    </source>
</evidence>
<gene>
    <name evidence="2" type="ORF">J2S42_001788</name>
</gene>
<keyword evidence="3" id="KW-1185">Reference proteome</keyword>
<evidence type="ECO:0000259" key="1">
    <source>
        <dbReference type="Pfam" id="PF00294"/>
    </source>
</evidence>
<evidence type="ECO:0000313" key="2">
    <source>
        <dbReference type="EMBL" id="MDQ0365119.1"/>
    </source>
</evidence>
<organism evidence="2 3">
    <name type="scientific">Catenuloplanes indicus</name>
    <dbReference type="NCBI Taxonomy" id="137267"/>
    <lineage>
        <taxon>Bacteria</taxon>
        <taxon>Bacillati</taxon>
        <taxon>Actinomycetota</taxon>
        <taxon>Actinomycetes</taxon>
        <taxon>Micromonosporales</taxon>
        <taxon>Micromonosporaceae</taxon>
        <taxon>Catenuloplanes</taxon>
    </lineage>
</organism>
<dbReference type="InterPro" id="IPR029056">
    <property type="entry name" value="Ribokinase-like"/>
</dbReference>
<feature type="domain" description="Carbohydrate kinase PfkB" evidence="1">
    <location>
        <begin position="9"/>
        <end position="76"/>
    </location>
</feature>
<keyword evidence="2" id="KW-0418">Kinase</keyword>
<dbReference type="AlphaFoldDB" id="A0AAE4AWJ7"/>
<dbReference type="GO" id="GO:0016301">
    <property type="term" value="F:kinase activity"/>
    <property type="evidence" value="ECO:0007669"/>
    <property type="project" value="UniProtKB-KW"/>
</dbReference>
<dbReference type="InterPro" id="IPR011611">
    <property type="entry name" value="PfkB_dom"/>
</dbReference>
<dbReference type="Pfam" id="PF00294">
    <property type="entry name" value="PfkB"/>
    <property type="match status" value="1"/>
</dbReference>
<proteinExistence type="predicted"/>
<accession>A0AAE4AWJ7</accession>
<dbReference type="EMBL" id="JAUSUZ010000001">
    <property type="protein sequence ID" value="MDQ0365119.1"/>
    <property type="molecule type" value="Genomic_DNA"/>
</dbReference>
<dbReference type="Gene3D" id="3.40.1190.20">
    <property type="match status" value="1"/>
</dbReference>
<comment type="caution">
    <text evidence="2">The sequence shown here is derived from an EMBL/GenBank/DDBJ whole genome shotgun (WGS) entry which is preliminary data.</text>
</comment>
<sequence>MTIEQQADAVELHVHPGGQGVWQARMITSIGASATLCVAVGGETGDLLSKLLADEQVTLRMVTRQSGSGCTCTTAATVPVARSPR</sequence>